<evidence type="ECO:0000313" key="11">
    <source>
        <dbReference type="Proteomes" id="UP001211204"/>
    </source>
</evidence>
<feature type="binding site" evidence="7">
    <location>
        <position position="105"/>
    </location>
    <ligand>
        <name>Mg(2+)</name>
        <dbReference type="ChEBI" id="CHEBI:18420"/>
        <label>1</label>
        <note>catalytic</note>
    </ligand>
</feature>
<organism evidence="9">
    <name type="scientific">Polynucleobacter yangtzensis</name>
    <dbReference type="NCBI Taxonomy" id="1743159"/>
    <lineage>
        <taxon>Bacteria</taxon>
        <taxon>Pseudomonadati</taxon>
        <taxon>Pseudomonadota</taxon>
        <taxon>Betaproteobacteria</taxon>
        <taxon>Burkholderiales</taxon>
        <taxon>Burkholderiaceae</taxon>
        <taxon>Polynucleobacter</taxon>
    </lineage>
</organism>
<feature type="binding site" evidence="7">
    <location>
        <position position="108"/>
    </location>
    <ligand>
        <name>Mg(2+)</name>
        <dbReference type="ChEBI" id="CHEBI:18420"/>
        <label>1</label>
        <note>catalytic</note>
    </ligand>
</feature>
<dbReference type="CDD" id="cd01639">
    <property type="entry name" value="IMPase"/>
    <property type="match status" value="1"/>
</dbReference>
<evidence type="ECO:0000313" key="9">
    <source>
        <dbReference type="EMBL" id="BDT77081.1"/>
    </source>
</evidence>
<evidence type="ECO:0000256" key="4">
    <source>
        <dbReference type="ARBA" id="ARBA00022723"/>
    </source>
</evidence>
<name>A0A9C7FBE3_9BURK</name>
<feature type="binding site" evidence="7">
    <location>
        <position position="89"/>
    </location>
    <ligand>
        <name>Mg(2+)</name>
        <dbReference type="ChEBI" id="CHEBI:18420"/>
        <label>1</label>
        <note>catalytic</note>
    </ligand>
</feature>
<evidence type="ECO:0000256" key="6">
    <source>
        <dbReference type="ARBA" id="ARBA00022842"/>
    </source>
</evidence>
<comment type="catalytic activity">
    <reaction evidence="1 8">
        <text>a myo-inositol phosphate + H2O = myo-inositol + phosphate</text>
        <dbReference type="Rhea" id="RHEA:24056"/>
        <dbReference type="ChEBI" id="CHEBI:15377"/>
        <dbReference type="ChEBI" id="CHEBI:17268"/>
        <dbReference type="ChEBI" id="CHEBI:43474"/>
        <dbReference type="ChEBI" id="CHEBI:84139"/>
        <dbReference type="EC" id="3.1.3.25"/>
    </reaction>
</comment>
<dbReference type="EMBL" id="AP026973">
    <property type="protein sequence ID" value="BDT77081.1"/>
    <property type="molecule type" value="Genomic_DNA"/>
</dbReference>
<keyword evidence="6 7" id="KW-0460">Magnesium</keyword>
<evidence type="ECO:0000256" key="7">
    <source>
        <dbReference type="PIRSR" id="PIRSR600760-2"/>
    </source>
</evidence>
<dbReference type="GO" id="GO:0006020">
    <property type="term" value="P:inositol metabolic process"/>
    <property type="evidence" value="ECO:0007669"/>
    <property type="project" value="TreeGrafter"/>
</dbReference>
<dbReference type="InterPro" id="IPR022337">
    <property type="entry name" value="Inositol_monophosphatase_SuhB"/>
</dbReference>
<keyword evidence="4 7" id="KW-0479">Metal-binding</keyword>
<evidence type="ECO:0000256" key="2">
    <source>
        <dbReference type="ARBA" id="ARBA00001946"/>
    </source>
</evidence>
<dbReference type="InterPro" id="IPR033942">
    <property type="entry name" value="IMPase"/>
</dbReference>
<evidence type="ECO:0000256" key="8">
    <source>
        <dbReference type="RuleBase" id="RU364068"/>
    </source>
</evidence>
<comment type="cofactor">
    <cofactor evidence="2 7 8">
        <name>Mg(2+)</name>
        <dbReference type="ChEBI" id="CHEBI:18420"/>
    </cofactor>
</comment>
<evidence type="ECO:0000256" key="3">
    <source>
        <dbReference type="ARBA" id="ARBA00009759"/>
    </source>
</evidence>
<dbReference type="GO" id="GO:0046854">
    <property type="term" value="P:phosphatidylinositol phosphate biosynthetic process"/>
    <property type="evidence" value="ECO:0007669"/>
    <property type="project" value="InterPro"/>
</dbReference>
<dbReference type="PRINTS" id="PR01959">
    <property type="entry name" value="SBIMPHPHTASE"/>
</dbReference>
<dbReference type="EMBL" id="AP026974">
    <property type="protein sequence ID" value="BDT78926.1"/>
    <property type="molecule type" value="Genomic_DNA"/>
</dbReference>
<gene>
    <name evidence="9" type="primary">suhB</name>
    <name evidence="9" type="ORF">PKF023_08840</name>
    <name evidence="10" type="ORF">PKF032_08140</name>
</gene>
<keyword evidence="11" id="KW-1185">Reference proteome</keyword>
<evidence type="ECO:0000256" key="1">
    <source>
        <dbReference type="ARBA" id="ARBA00001033"/>
    </source>
</evidence>
<dbReference type="PANTHER" id="PTHR20854">
    <property type="entry name" value="INOSITOL MONOPHOSPHATASE"/>
    <property type="match status" value="1"/>
</dbReference>
<feature type="binding site" evidence="7">
    <location>
        <position position="233"/>
    </location>
    <ligand>
        <name>Mg(2+)</name>
        <dbReference type="ChEBI" id="CHEBI:18420"/>
        <label>1</label>
        <note>catalytic</note>
    </ligand>
</feature>
<dbReference type="InterPro" id="IPR020583">
    <property type="entry name" value="Inositol_monoP_metal-BS"/>
</dbReference>
<sequence>MQFTLVVGITRSLFLFNLSINTMHPMLNVAVKAARRAGTVINRASLNLERLQVDRKQHNDFVTEVDKAAEAAIIETLSEAYPTHGFLAEETGERNADAENVWIIDPLDGTTNFIHGFPQYAVSIALAVNGVTQQAVVYDPTRDELFTATRGAGAYLDRRRLRVATQDRLANSLLGTGFPYREDQDLEKYLKIFGDMSRQCAGLRRPGAASLDLAYVAAGRYDGFFESDLKPWDMAAGALLITEAGGLIGNYRGEEGFLQSGEVMAANPRIFAQMVQTLSKYSAS</sequence>
<accession>A0A9C7FBE3</accession>
<dbReference type="EC" id="3.1.3.25" evidence="8"/>
<feature type="binding site" evidence="7">
    <location>
        <position position="107"/>
    </location>
    <ligand>
        <name>Mg(2+)</name>
        <dbReference type="ChEBI" id="CHEBI:18420"/>
        <label>1</label>
        <note>catalytic</note>
    </ligand>
</feature>
<dbReference type="Gene3D" id="3.40.190.80">
    <property type="match status" value="1"/>
</dbReference>
<dbReference type="SUPFAM" id="SSF56655">
    <property type="entry name" value="Carbohydrate phosphatase"/>
    <property type="match status" value="1"/>
</dbReference>
<evidence type="ECO:0000256" key="5">
    <source>
        <dbReference type="ARBA" id="ARBA00022801"/>
    </source>
</evidence>
<dbReference type="Proteomes" id="UP001211204">
    <property type="component" value="Chromosome"/>
</dbReference>
<dbReference type="Gene3D" id="3.30.540.10">
    <property type="entry name" value="Fructose-1,6-Bisphosphatase, subunit A, domain 1"/>
    <property type="match status" value="1"/>
</dbReference>
<dbReference type="FunFam" id="3.30.540.10:FF:000003">
    <property type="entry name" value="Inositol-1-monophosphatase"/>
    <property type="match status" value="1"/>
</dbReference>
<dbReference type="AlphaFoldDB" id="A0A9C7FBE3"/>
<dbReference type="InterPro" id="IPR000760">
    <property type="entry name" value="Inositol_monophosphatase-like"/>
</dbReference>
<dbReference type="PANTHER" id="PTHR20854:SF4">
    <property type="entry name" value="INOSITOL-1-MONOPHOSPHATASE-RELATED"/>
    <property type="match status" value="1"/>
</dbReference>
<proteinExistence type="inferred from homology"/>
<keyword evidence="5 8" id="KW-0378">Hydrolase</keyword>
<protein>
    <recommendedName>
        <fullName evidence="8">Inositol-1-monophosphatase</fullName>
        <ecNumber evidence="8">3.1.3.25</ecNumber>
    </recommendedName>
</protein>
<evidence type="ECO:0000313" key="10">
    <source>
        <dbReference type="EMBL" id="BDT78926.1"/>
    </source>
</evidence>
<dbReference type="PRINTS" id="PR00377">
    <property type="entry name" value="IMPHPHTASES"/>
</dbReference>
<reference evidence="9 11" key="1">
    <citation type="submission" date="2022-11" db="EMBL/GenBank/DDBJ databases">
        <title>Complete Genome Sequences of three Polynucleobacter sp. Subcluster PnecC Strains KF022, KF023, and KF032 Isolated from a Shallow Eutrophic Lake in Japan.</title>
        <authorList>
            <person name="Ogata Y."/>
            <person name="Watanabe K."/>
            <person name="Takemine S."/>
            <person name="Shindo C."/>
            <person name="Kurokawa R."/>
            <person name="Suda W."/>
        </authorList>
    </citation>
    <scope>NUCLEOTIDE SEQUENCE</scope>
    <source>
        <strain evidence="9">KF023</strain>
        <strain evidence="10 11">KF032</strain>
    </source>
</reference>
<dbReference type="InterPro" id="IPR020550">
    <property type="entry name" value="Inositol_monophosphatase_CS"/>
</dbReference>
<dbReference type="Proteomes" id="UP001211097">
    <property type="component" value="Chromosome"/>
</dbReference>
<dbReference type="PROSITE" id="PS00630">
    <property type="entry name" value="IMP_2"/>
    <property type="match status" value="1"/>
</dbReference>
<dbReference type="PROSITE" id="PS00629">
    <property type="entry name" value="IMP_1"/>
    <property type="match status" value="1"/>
</dbReference>
<dbReference type="GO" id="GO:0007165">
    <property type="term" value="P:signal transduction"/>
    <property type="evidence" value="ECO:0007669"/>
    <property type="project" value="TreeGrafter"/>
</dbReference>
<dbReference type="KEGG" id="pyt:PKF023_08840"/>
<dbReference type="GO" id="GO:0046872">
    <property type="term" value="F:metal ion binding"/>
    <property type="evidence" value="ECO:0007669"/>
    <property type="project" value="UniProtKB-KW"/>
</dbReference>
<dbReference type="Pfam" id="PF00459">
    <property type="entry name" value="Inositol_P"/>
    <property type="match status" value="1"/>
</dbReference>
<comment type="similarity">
    <text evidence="3 8">Belongs to the inositol monophosphatase superfamily.</text>
</comment>
<dbReference type="GO" id="GO:0008934">
    <property type="term" value="F:inositol monophosphate 1-phosphatase activity"/>
    <property type="evidence" value="ECO:0007669"/>
    <property type="project" value="InterPro"/>
</dbReference>